<feature type="domain" description="DUF1828" evidence="1">
    <location>
        <begin position="2"/>
        <end position="44"/>
    </location>
</feature>
<dbReference type="EMBL" id="VSSQ01041488">
    <property type="protein sequence ID" value="MPM94930.1"/>
    <property type="molecule type" value="Genomic_DNA"/>
</dbReference>
<gene>
    <name evidence="3" type="ORF">SDC9_142079</name>
</gene>
<comment type="caution">
    <text evidence="3">The sequence shown here is derived from an EMBL/GenBank/DDBJ whole genome shotgun (WGS) entry which is preliminary data.</text>
</comment>
<proteinExistence type="predicted"/>
<reference evidence="3" key="1">
    <citation type="submission" date="2019-08" db="EMBL/GenBank/DDBJ databases">
        <authorList>
            <person name="Kucharzyk K."/>
            <person name="Murdoch R.W."/>
            <person name="Higgins S."/>
            <person name="Loffler F."/>
        </authorList>
    </citation>
    <scope>NUCLEOTIDE SEQUENCE</scope>
</reference>
<dbReference type="Pfam" id="PF08861">
    <property type="entry name" value="DUF1828"/>
    <property type="match status" value="1"/>
</dbReference>
<dbReference type="InterPro" id="IPR014960">
    <property type="entry name" value="DUF1828"/>
</dbReference>
<feature type="domain" description="DUF1829" evidence="2">
    <location>
        <begin position="82"/>
        <end position="168"/>
    </location>
</feature>
<organism evidence="3">
    <name type="scientific">bioreactor metagenome</name>
    <dbReference type="NCBI Taxonomy" id="1076179"/>
    <lineage>
        <taxon>unclassified sequences</taxon>
        <taxon>metagenomes</taxon>
        <taxon>ecological metagenomes</taxon>
    </lineage>
</organism>
<evidence type="ECO:0000259" key="1">
    <source>
        <dbReference type="Pfam" id="PF08861"/>
    </source>
</evidence>
<sequence length="177" mass="20712">MEIFNTILNSHGISIDDDKSLYVRANLSNYPAKKHMLTQCMMKVSDLFVLSQSNVKSLFIEDVKNFFEQNNIRYTEGPSFIGKSKLLNNFDFVISHYKDIPERIIRVVNNYSLDYAKSIIFSWKDIKEVRSNNPILYTFINDTVKVPSKEALQALSEYDIKYVLWSQRDKYIKELSA</sequence>
<dbReference type="InterPro" id="IPR014961">
    <property type="entry name" value="DUF1829"/>
</dbReference>
<dbReference type="Pfam" id="PF08862">
    <property type="entry name" value="DUF1829"/>
    <property type="match status" value="1"/>
</dbReference>
<dbReference type="InterPro" id="IPR027434">
    <property type="entry name" value="Homing_endonucl"/>
</dbReference>
<evidence type="ECO:0000313" key="3">
    <source>
        <dbReference type="EMBL" id="MPM94930.1"/>
    </source>
</evidence>
<accession>A0A645DZH5</accession>
<name>A0A645DZH5_9ZZZZ</name>
<protein>
    <recommendedName>
        <fullName evidence="4">DUF1829 domain-containing protein</fullName>
    </recommendedName>
</protein>
<dbReference type="Gene3D" id="3.10.28.10">
    <property type="entry name" value="Homing endonucleases"/>
    <property type="match status" value="1"/>
</dbReference>
<evidence type="ECO:0000259" key="2">
    <source>
        <dbReference type="Pfam" id="PF08862"/>
    </source>
</evidence>
<dbReference type="AlphaFoldDB" id="A0A645DZH5"/>
<evidence type="ECO:0008006" key="4">
    <source>
        <dbReference type="Google" id="ProtNLM"/>
    </source>
</evidence>